<organism evidence="4 5">
    <name type="scientific">Afifella marina DSM 2698</name>
    <dbReference type="NCBI Taxonomy" id="1120955"/>
    <lineage>
        <taxon>Bacteria</taxon>
        <taxon>Pseudomonadati</taxon>
        <taxon>Pseudomonadota</taxon>
        <taxon>Alphaproteobacteria</taxon>
        <taxon>Hyphomicrobiales</taxon>
        <taxon>Afifellaceae</taxon>
        <taxon>Afifella</taxon>
    </lineage>
</organism>
<dbReference type="InterPro" id="IPR038482">
    <property type="entry name" value="Tp34-type_sf"/>
</dbReference>
<dbReference type="Proteomes" id="UP000199347">
    <property type="component" value="Unassembled WGS sequence"/>
</dbReference>
<dbReference type="AlphaFoldDB" id="A0A1G5MYU3"/>
<protein>
    <recommendedName>
        <fullName evidence="6">Iron transporter</fullName>
    </recommendedName>
</protein>
<dbReference type="InterPro" id="IPR018470">
    <property type="entry name" value="Metal-bd_Tp34-typ"/>
</dbReference>
<feature type="signal peptide" evidence="3">
    <location>
        <begin position="1"/>
        <end position="24"/>
    </location>
</feature>
<evidence type="ECO:0000313" key="5">
    <source>
        <dbReference type="Proteomes" id="UP000199347"/>
    </source>
</evidence>
<dbReference type="RefSeq" id="WP_092810656.1">
    <property type="nucleotide sequence ID" value="NZ_FMVW01000002.1"/>
</dbReference>
<gene>
    <name evidence="4" type="ORF">SAMN03080610_01249</name>
</gene>
<dbReference type="Pfam" id="PF10634">
    <property type="entry name" value="Iron_transport"/>
    <property type="match status" value="1"/>
</dbReference>
<evidence type="ECO:0008006" key="6">
    <source>
        <dbReference type="Google" id="ProtNLM"/>
    </source>
</evidence>
<dbReference type="OrthoDB" id="1495621at2"/>
<dbReference type="PIRSF" id="PIRSF017018">
    <property type="entry name" value="Tp34"/>
    <property type="match status" value="1"/>
</dbReference>
<evidence type="ECO:0000256" key="3">
    <source>
        <dbReference type="SAM" id="SignalP"/>
    </source>
</evidence>
<dbReference type="EMBL" id="FMVW01000002">
    <property type="protein sequence ID" value="SCZ30355.1"/>
    <property type="molecule type" value="Genomic_DNA"/>
</dbReference>
<evidence type="ECO:0000256" key="2">
    <source>
        <dbReference type="ARBA" id="ARBA00022729"/>
    </source>
</evidence>
<proteinExistence type="inferred from homology"/>
<dbReference type="STRING" id="1120955.SAMN03080610_01249"/>
<feature type="chain" id="PRO_5011723612" description="Iron transporter" evidence="3">
    <location>
        <begin position="25"/>
        <end position="177"/>
    </location>
</feature>
<dbReference type="Gene3D" id="2.60.40.2480">
    <property type="entry name" value="Periplasmic metal-binding protein Tp34-type"/>
    <property type="match status" value="1"/>
</dbReference>
<evidence type="ECO:0000313" key="4">
    <source>
        <dbReference type="EMBL" id="SCZ30355.1"/>
    </source>
</evidence>
<sequence>MIARCTKLLTAVVFSAGMASAAHAEFKEYPAGEAKEMANMEIAAVYLSPIDMEPRGIDLPADQADIHIEADIHATQGNPNGFGAGEWIPYLTIGYTLENLDTGKVTSGNLMPMVAIDGPHYGSNIKMSGPGNYRLSYHIDPPSRQGFGRHTDEDTGVGRWFEPLDVEYEFSFVPLKD</sequence>
<reference evidence="4 5" key="1">
    <citation type="submission" date="2016-10" db="EMBL/GenBank/DDBJ databases">
        <authorList>
            <person name="de Groot N.N."/>
        </authorList>
    </citation>
    <scope>NUCLEOTIDE SEQUENCE [LARGE SCALE GENOMIC DNA]</scope>
    <source>
        <strain evidence="4 5">DSM 2698</strain>
    </source>
</reference>
<comment type="similarity">
    <text evidence="1">Belongs to the UPF0423 family.</text>
</comment>
<name>A0A1G5MYU3_AFIMA</name>
<keyword evidence="5" id="KW-1185">Reference proteome</keyword>
<keyword evidence="2 3" id="KW-0732">Signal</keyword>
<accession>A0A1G5MYU3</accession>
<evidence type="ECO:0000256" key="1">
    <source>
        <dbReference type="ARBA" id="ARBA00010013"/>
    </source>
</evidence>